<keyword evidence="1" id="KW-0812">Transmembrane</keyword>
<proteinExistence type="predicted"/>
<feature type="transmembrane region" description="Helical" evidence="1">
    <location>
        <begin position="12"/>
        <end position="33"/>
    </location>
</feature>
<gene>
    <name evidence="2" type="ORF">STH12_00878</name>
</gene>
<reference evidence="3" key="1">
    <citation type="submission" date="2017-03" db="EMBL/GenBank/DDBJ databases">
        <title>Full genome sequence of a non-lethal Shewanella isolate that potentiates virulence of Vibio parahaemolyticus causing acute hepatopancreatic necrosis disease (AHPND) in shrimp.</title>
        <authorList>
            <person name="Prachumwat A."/>
            <person name="Sritunyalucksana K."/>
        </authorList>
    </citation>
    <scope>NUCLEOTIDE SEQUENCE [LARGE SCALE GENOMIC DNA]</scope>
    <source>
        <strain evidence="3">TH2012</strain>
    </source>
</reference>
<keyword evidence="3" id="KW-1185">Reference proteome</keyword>
<keyword evidence="1" id="KW-0472">Membrane</keyword>
<sequence>MDANFKEPFNALYLIGFLLVLLVPTLPASLSWLKLAGLI</sequence>
<organism evidence="2 3">
    <name type="scientific">Shewanella khirikhana</name>
    <dbReference type="NCBI Taxonomy" id="1965282"/>
    <lineage>
        <taxon>Bacteria</taxon>
        <taxon>Pseudomonadati</taxon>
        <taxon>Pseudomonadota</taxon>
        <taxon>Gammaproteobacteria</taxon>
        <taxon>Alteromonadales</taxon>
        <taxon>Shewanellaceae</taxon>
        <taxon>Shewanella</taxon>
    </lineage>
</organism>
<keyword evidence="1" id="KW-1133">Transmembrane helix</keyword>
<evidence type="ECO:0000256" key="1">
    <source>
        <dbReference type="SAM" id="Phobius"/>
    </source>
</evidence>
<dbReference type="Proteomes" id="UP000278437">
    <property type="component" value="Chromosome"/>
</dbReference>
<accession>A0ABM7DNA4</accession>
<name>A0ABM7DNA4_9GAMM</name>
<protein>
    <submittedName>
        <fullName evidence="2">Uncharacterized protein</fullName>
    </submittedName>
</protein>
<dbReference type="EMBL" id="CP020373">
    <property type="protein sequence ID" value="AZQ10014.1"/>
    <property type="molecule type" value="Genomic_DNA"/>
</dbReference>
<evidence type="ECO:0000313" key="2">
    <source>
        <dbReference type="EMBL" id="AZQ10014.1"/>
    </source>
</evidence>
<evidence type="ECO:0000313" key="3">
    <source>
        <dbReference type="Proteomes" id="UP000278437"/>
    </source>
</evidence>